<evidence type="ECO:0000256" key="2">
    <source>
        <dbReference type="ARBA" id="ARBA00022490"/>
    </source>
</evidence>
<keyword evidence="5 6" id="KW-0949">S-adenosyl-L-methionine</keyword>
<keyword evidence="2 6" id="KW-0963">Cytoplasm</keyword>
<dbReference type="SUPFAM" id="SSF53335">
    <property type="entry name" value="S-adenosyl-L-methionine-dependent methyltransferases"/>
    <property type="match status" value="1"/>
</dbReference>
<comment type="function">
    <text evidence="6">Methylates ribosomal protein L11.</text>
</comment>
<dbReference type="EC" id="2.1.1.-" evidence="6"/>
<evidence type="ECO:0000313" key="7">
    <source>
        <dbReference type="EMBL" id="TXB66030.1"/>
    </source>
</evidence>
<feature type="binding site" evidence="6">
    <location>
        <position position="149"/>
    </location>
    <ligand>
        <name>S-adenosyl-L-methionine</name>
        <dbReference type="ChEBI" id="CHEBI:59789"/>
    </ligand>
</feature>
<dbReference type="CDD" id="cd02440">
    <property type="entry name" value="AdoMet_MTases"/>
    <property type="match status" value="1"/>
</dbReference>
<organism evidence="7 8">
    <name type="scientific">Vicingus serpentipes</name>
    <dbReference type="NCBI Taxonomy" id="1926625"/>
    <lineage>
        <taxon>Bacteria</taxon>
        <taxon>Pseudomonadati</taxon>
        <taxon>Bacteroidota</taxon>
        <taxon>Flavobacteriia</taxon>
        <taxon>Flavobacteriales</taxon>
        <taxon>Vicingaceae</taxon>
        <taxon>Vicingus</taxon>
    </lineage>
</organism>
<evidence type="ECO:0000256" key="3">
    <source>
        <dbReference type="ARBA" id="ARBA00022603"/>
    </source>
</evidence>
<dbReference type="InterPro" id="IPR050078">
    <property type="entry name" value="Ribosomal_L11_MeTrfase_PrmA"/>
</dbReference>
<keyword evidence="7" id="KW-0687">Ribonucleoprotein</keyword>
<feature type="binding site" evidence="6">
    <location>
        <position position="128"/>
    </location>
    <ligand>
        <name>S-adenosyl-L-methionine</name>
        <dbReference type="ChEBI" id="CHEBI:59789"/>
    </ligand>
</feature>
<comment type="catalytic activity">
    <reaction evidence="6">
        <text>L-lysyl-[protein] + 3 S-adenosyl-L-methionine = N(6),N(6),N(6)-trimethyl-L-lysyl-[protein] + 3 S-adenosyl-L-homocysteine + 3 H(+)</text>
        <dbReference type="Rhea" id="RHEA:54192"/>
        <dbReference type="Rhea" id="RHEA-COMP:9752"/>
        <dbReference type="Rhea" id="RHEA-COMP:13826"/>
        <dbReference type="ChEBI" id="CHEBI:15378"/>
        <dbReference type="ChEBI" id="CHEBI:29969"/>
        <dbReference type="ChEBI" id="CHEBI:57856"/>
        <dbReference type="ChEBI" id="CHEBI:59789"/>
        <dbReference type="ChEBI" id="CHEBI:61961"/>
    </reaction>
</comment>
<gene>
    <name evidence="6" type="primary">prmA</name>
    <name evidence="7" type="ORF">FRY74_05525</name>
</gene>
<comment type="similarity">
    <text evidence="1 6">Belongs to the methyltransferase superfamily. PrmA family.</text>
</comment>
<evidence type="ECO:0000313" key="8">
    <source>
        <dbReference type="Proteomes" id="UP000321721"/>
    </source>
</evidence>
<dbReference type="Proteomes" id="UP000321721">
    <property type="component" value="Unassembled WGS sequence"/>
</dbReference>
<dbReference type="PANTHER" id="PTHR43648">
    <property type="entry name" value="ELECTRON TRANSFER FLAVOPROTEIN BETA SUBUNIT LYSINE METHYLTRANSFERASE"/>
    <property type="match status" value="1"/>
</dbReference>
<dbReference type="OrthoDB" id="9785995at2"/>
<dbReference type="HAMAP" id="MF_00735">
    <property type="entry name" value="Methyltr_PrmA"/>
    <property type="match status" value="1"/>
</dbReference>
<proteinExistence type="inferred from homology"/>
<dbReference type="GO" id="GO:0005840">
    <property type="term" value="C:ribosome"/>
    <property type="evidence" value="ECO:0007669"/>
    <property type="project" value="UniProtKB-KW"/>
</dbReference>
<sequence>MNYIELSVEISPLEIGREITVAELAELGFESFDDFDKGVKAYIQEDEFSKEAVKEISIFKNEEFKVNYTINLIEDKNWNEVWELSFEPINVNNQCFIRAPFHEVRNDIQFNIEIEPKMSFGTGHHETTHLMIEELLEMEMDGKNVLDMGCGTGVLAILAEFKNAKNICAIDIDEWAYENTIENISRNNCKKIEALKGGAELLNNKKFDIIIANINRNILLNDMETYLSCLKENGDLLLSGFFSSDKEILLDEAKKYDAYLSNENNKNDWTLLHLKRN</sequence>
<keyword evidence="4 6" id="KW-0808">Transferase</keyword>
<dbReference type="PIRSF" id="PIRSF000401">
    <property type="entry name" value="RPL11_MTase"/>
    <property type="match status" value="1"/>
</dbReference>
<comment type="subcellular location">
    <subcellularLocation>
        <location evidence="6">Cytoplasm</location>
    </subcellularLocation>
</comment>
<dbReference type="EMBL" id="VOOS01000002">
    <property type="protein sequence ID" value="TXB66030.1"/>
    <property type="molecule type" value="Genomic_DNA"/>
</dbReference>
<dbReference type="PANTHER" id="PTHR43648:SF1">
    <property type="entry name" value="ELECTRON TRANSFER FLAVOPROTEIN BETA SUBUNIT LYSINE METHYLTRANSFERASE"/>
    <property type="match status" value="1"/>
</dbReference>
<feature type="binding site" evidence="6">
    <location>
        <position position="213"/>
    </location>
    <ligand>
        <name>S-adenosyl-L-methionine</name>
        <dbReference type="ChEBI" id="CHEBI:59789"/>
    </ligand>
</feature>
<dbReference type="AlphaFoldDB" id="A0A5C6RWP7"/>
<dbReference type="InterPro" id="IPR029063">
    <property type="entry name" value="SAM-dependent_MTases_sf"/>
</dbReference>
<dbReference type="InterPro" id="IPR004498">
    <property type="entry name" value="Ribosomal_PrmA_MeTrfase"/>
</dbReference>
<keyword evidence="3 6" id="KW-0489">Methyltransferase</keyword>
<dbReference type="GO" id="GO:0005737">
    <property type="term" value="C:cytoplasm"/>
    <property type="evidence" value="ECO:0007669"/>
    <property type="project" value="UniProtKB-SubCell"/>
</dbReference>
<keyword evidence="8" id="KW-1185">Reference proteome</keyword>
<feature type="binding site" evidence="6">
    <location>
        <position position="171"/>
    </location>
    <ligand>
        <name>S-adenosyl-L-methionine</name>
        <dbReference type="ChEBI" id="CHEBI:59789"/>
    </ligand>
</feature>
<dbReference type="GO" id="GO:0016279">
    <property type="term" value="F:protein-lysine N-methyltransferase activity"/>
    <property type="evidence" value="ECO:0007669"/>
    <property type="project" value="RHEA"/>
</dbReference>
<dbReference type="Pfam" id="PF06325">
    <property type="entry name" value="PrmA"/>
    <property type="match status" value="1"/>
</dbReference>
<keyword evidence="7" id="KW-0689">Ribosomal protein</keyword>
<name>A0A5C6RWP7_9FLAO</name>
<accession>A0A5C6RWP7</accession>
<evidence type="ECO:0000256" key="1">
    <source>
        <dbReference type="ARBA" id="ARBA00009741"/>
    </source>
</evidence>
<evidence type="ECO:0000256" key="4">
    <source>
        <dbReference type="ARBA" id="ARBA00022679"/>
    </source>
</evidence>
<dbReference type="GO" id="GO:0032259">
    <property type="term" value="P:methylation"/>
    <property type="evidence" value="ECO:0007669"/>
    <property type="project" value="UniProtKB-KW"/>
</dbReference>
<reference evidence="7 8" key="1">
    <citation type="submission" date="2019-08" db="EMBL/GenBank/DDBJ databases">
        <title>Genome of Vicingus serpentipes NCIMB 15042.</title>
        <authorList>
            <person name="Bowman J.P."/>
        </authorList>
    </citation>
    <scope>NUCLEOTIDE SEQUENCE [LARGE SCALE GENOMIC DNA]</scope>
    <source>
        <strain evidence="7 8">NCIMB 15042</strain>
    </source>
</reference>
<evidence type="ECO:0000256" key="5">
    <source>
        <dbReference type="ARBA" id="ARBA00022691"/>
    </source>
</evidence>
<dbReference type="RefSeq" id="WP_147099419.1">
    <property type="nucleotide sequence ID" value="NZ_VOOS01000002.1"/>
</dbReference>
<dbReference type="NCBIfam" id="NF001785">
    <property type="entry name" value="PRK00517.2-2"/>
    <property type="match status" value="1"/>
</dbReference>
<dbReference type="Gene3D" id="3.40.50.150">
    <property type="entry name" value="Vaccinia Virus protein VP39"/>
    <property type="match status" value="1"/>
</dbReference>
<protein>
    <recommendedName>
        <fullName evidence="6">Ribosomal protein L11 methyltransferase</fullName>
        <shortName evidence="6">L11 Mtase</shortName>
        <ecNumber evidence="6">2.1.1.-</ecNumber>
    </recommendedName>
</protein>
<evidence type="ECO:0000256" key="6">
    <source>
        <dbReference type="HAMAP-Rule" id="MF_00735"/>
    </source>
</evidence>
<comment type="caution">
    <text evidence="7">The sequence shown here is derived from an EMBL/GenBank/DDBJ whole genome shotgun (WGS) entry which is preliminary data.</text>
</comment>